<evidence type="ECO:0000256" key="1">
    <source>
        <dbReference type="ARBA" id="ARBA00022801"/>
    </source>
</evidence>
<dbReference type="Gene3D" id="3.40.50.1820">
    <property type="entry name" value="alpha/beta hydrolase"/>
    <property type="match status" value="1"/>
</dbReference>
<gene>
    <name evidence="3" type="ORF">GGR13_002457</name>
</gene>
<evidence type="ECO:0000256" key="2">
    <source>
        <dbReference type="SAM" id="SignalP"/>
    </source>
</evidence>
<dbReference type="InterPro" id="IPR016986">
    <property type="entry name" value="UCP031982_abhydr"/>
</dbReference>
<name>A0A7W9CJI7_9CAUL</name>
<proteinExistence type="predicted"/>
<feature type="chain" id="PRO_5030713180" evidence="2">
    <location>
        <begin position="31"/>
        <end position="323"/>
    </location>
</feature>
<protein>
    <submittedName>
        <fullName evidence="3">Putative dienelactone hydrolase</fullName>
    </submittedName>
</protein>
<dbReference type="PIRSF" id="PIRSF031982">
    <property type="entry name" value="UCP031982_abhydr"/>
    <property type="match status" value="1"/>
</dbReference>
<dbReference type="InterPro" id="IPR050261">
    <property type="entry name" value="FrsA_esterase"/>
</dbReference>
<keyword evidence="1 3" id="KW-0378">Hydrolase</keyword>
<keyword evidence="4" id="KW-1185">Reference proteome</keyword>
<dbReference type="EMBL" id="JACHOR010000004">
    <property type="protein sequence ID" value="MBB5746850.1"/>
    <property type="molecule type" value="Genomic_DNA"/>
</dbReference>
<dbReference type="Proteomes" id="UP000545037">
    <property type="component" value="Unassembled WGS sequence"/>
</dbReference>
<feature type="signal peptide" evidence="2">
    <location>
        <begin position="1"/>
        <end position="30"/>
    </location>
</feature>
<dbReference type="Pfam" id="PF03403">
    <property type="entry name" value="PAF-AH_p_II"/>
    <property type="match status" value="1"/>
</dbReference>
<sequence>MPLLNRATCHTLKALLAAAFLMTAASGATAEPLFRTFTLADPAGAPIEVGVWVPDDADPARSYPLVVMSHGNGGWFRSASDTAIALAEAGFVAAALTHTGDNWQDQSKATDMPDRVRQLGLLIDHMVVEGAGPVPVDADRIGAFGFSAGGFTVLAIAGAISDPLAIARHCQRDSRFFECGMIAQTSQADLVWGNWHRDTRVKAIVSAAPALGYSFTPESLEGLSIPVQLWRGSQDQVLPSPHYVEPVRDGLGGRADYRVAEGAGHFDFLPVCDEILARAAPQICTPTPGFDRGAFRSAFNAEVVAFFDRTLSPRAGRDPQPIP</sequence>
<dbReference type="SUPFAM" id="SSF53474">
    <property type="entry name" value="alpha/beta-Hydrolases"/>
    <property type="match status" value="1"/>
</dbReference>
<accession>A0A7W9CJI7</accession>
<evidence type="ECO:0000313" key="4">
    <source>
        <dbReference type="Proteomes" id="UP000545037"/>
    </source>
</evidence>
<comment type="caution">
    <text evidence="3">The sequence shown here is derived from an EMBL/GenBank/DDBJ whole genome shotgun (WGS) entry which is preliminary data.</text>
</comment>
<dbReference type="PANTHER" id="PTHR22946:SF9">
    <property type="entry name" value="POLYKETIDE TRANSFERASE AF380"/>
    <property type="match status" value="1"/>
</dbReference>
<dbReference type="PANTHER" id="PTHR22946">
    <property type="entry name" value="DIENELACTONE HYDROLASE DOMAIN-CONTAINING PROTEIN-RELATED"/>
    <property type="match status" value="1"/>
</dbReference>
<dbReference type="AlphaFoldDB" id="A0A7W9CJI7"/>
<reference evidence="3 4" key="1">
    <citation type="submission" date="2020-08" db="EMBL/GenBank/DDBJ databases">
        <title>Genomic Encyclopedia of Type Strains, Phase IV (KMG-IV): sequencing the most valuable type-strain genomes for metagenomic binning, comparative biology and taxonomic classification.</title>
        <authorList>
            <person name="Goeker M."/>
        </authorList>
    </citation>
    <scope>NUCLEOTIDE SEQUENCE [LARGE SCALE GENOMIC DNA]</scope>
    <source>
        <strain evidence="3 4">DSM 4737</strain>
    </source>
</reference>
<evidence type="ECO:0000313" key="3">
    <source>
        <dbReference type="EMBL" id="MBB5746850.1"/>
    </source>
</evidence>
<dbReference type="GO" id="GO:0052689">
    <property type="term" value="F:carboxylic ester hydrolase activity"/>
    <property type="evidence" value="ECO:0007669"/>
    <property type="project" value="UniProtKB-ARBA"/>
</dbReference>
<dbReference type="InterPro" id="IPR029058">
    <property type="entry name" value="AB_hydrolase_fold"/>
</dbReference>
<keyword evidence="2" id="KW-0732">Signal</keyword>
<organism evidence="3 4">
    <name type="scientific">Brevundimonas variabilis</name>
    <dbReference type="NCBI Taxonomy" id="74312"/>
    <lineage>
        <taxon>Bacteria</taxon>
        <taxon>Pseudomonadati</taxon>
        <taxon>Pseudomonadota</taxon>
        <taxon>Alphaproteobacteria</taxon>
        <taxon>Caulobacterales</taxon>
        <taxon>Caulobacteraceae</taxon>
        <taxon>Brevundimonas</taxon>
    </lineage>
</organism>
<dbReference type="RefSeq" id="WP_183213816.1">
    <property type="nucleotide sequence ID" value="NZ_JACHOR010000004.1"/>
</dbReference>